<name>A0A8C4NA32_EPTBU</name>
<feature type="domain" description="ARF7 effector protein C-terminal" evidence="1">
    <location>
        <begin position="41"/>
        <end position="138"/>
    </location>
</feature>
<evidence type="ECO:0000313" key="2">
    <source>
        <dbReference type="Ensembl" id="ENSEBUP00000003831.1"/>
    </source>
</evidence>
<reference evidence="2" key="2">
    <citation type="submission" date="2025-09" db="UniProtKB">
        <authorList>
            <consortium name="Ensembl"/>
        </authorList>
    </citation>
    <scope>IDENTIFICATION</scope>
</reference>
<evidence type="ECO:0000313" key="3">
    <source>
        <dbReference type="Proteomes" id="UP000694388"/>
    </source>
</evidence>
<proteinExistence type="predicted"/>
<dbReference type="Pfam" id="PF14949">
    <property type="entry name" value="ARF7EP_C"/>
    <property type="match status" value="1"/>
</dbReference>
<dbReference type="Ensembl" id="ENSEBUT00000004226.1">
    <property type="protein sequence ID" value="ENSEBUP00000003831.1"/>
    <property type="gene ID" value="ENSEBUG00000002727.1"/>
</dbReference>
<dbReference type="PANTHER" id="PTHR46536:SF3">
    <property type="entry name" value="ARF7 EFFECTOR PROTEIN C-TERMINAL DOMAIN-CONTAINING PROTEIN"/>
    <property type="match status" value="1"/>
</dbReference>
<keyword evidence="3" id="KW-1185">Reference proteome</keyword>
<sequence length="150" mass="16928">MCHLVRPGVLTLDSYVTALAKTRTQTNAALDGKWKCVQTAKALRSLRFLSPGPQIKAFNPENSLRERRKLETKVKTSLPQRQEVYDERGLLIGSGLDLCDCLDEDCPGCFLACPRCSSSKCGPTCRVNRKWFYDQMDVEGGEIYRNKYST</sequence>
<reference evidence="2" key="1">
    <citation type="submission" date="2025-08" db="UniProtKB">
        <authorList>
            <consortium name="Ensembl"/>
        </authorList>
    </citation>
    <scope>IDENTIFICATION</scope>
</reference>
<evidence type="ECO:0000259" key="1">
    <source>
        <dbReference type="Pfam" id="PF14949"/>
    </source>
</evidence>
<dbReference type="Proteomes" id="UP000694388">
    <property type="component" value="Unplaced"/>
</dbReference>
<dbReference type="InterPro" id="IPR029264">
    <property type="entry name" value="ARF7EP_C"/>
</dbReference>
<accession>A0A8C4NA32</accession>
<dbReference type="GeneTree" id="ENSGT00940000156586"/>
<dbReference type="OMA" id="NRKSYFM"/>
<protein>
    <submittedName>
        <fullName evidence="2">ADP ribosylation factor like GTPase 14 effector protein</fullName>
    </submittedName>
</protein>
<dbReference type="AlphaFoldDB" id="A0A8C4NA32"/>
<organism evidence="2 3">
    <name type="scientific">Eptatretus burgeri</name>
    <name type="common">Inshore hagfish</name>
    <dbReference type="NCBI Taxonomy" id="7764"/>
    <lineage>
        <taxon>Eukaryota</taxon>
        <taxon>Metazoa</taxon>
        <taxon>Chordata</taxon>
        <taxon>Craniata</taxon>
        <taxon>Vertebrata</taxon>
        <taxon>Cyclostomata</taxon>
        <taxon>Myxini</taxon>
        <taxon>Myxiniformes</taxon>
        <taxon>Myxinidae</taxon>
        <taxon>Eptatretinae</taxon>
        <taxon>Eptatretus</taxon>
    </lineage>
</organism>
<dbReference type="PANTHER" id="PTHR46536">
    <property type="entry name" value="ARL14 EFFECTOR PROTEIN"/>
    <property type="match status" value="1"/>
</dbReference>